<dbReference type="SUPFAM" id="SSF55874">
    <property type="entry name" value="ATPase domain of HSP90 chaperone/DNA topoisomerase II/histidine kinase"/>
    <property type="match status" value="1"/>
</dbReference>
<name>A0A1I7E4T9_9BACT</name>
<gene>
    <name evidence="1" type="ORF">SAMN04489724_0064</name>
</gene>
<organism evidence="1 2">
    <name type="scientific">Algoriphagus locisalis</name>
    <dbReference type="NCBI Taxonomy" id="305507"/>
    <lineage>
        <taxon>Bacteria</taxon>
        <taxon>Pseudomonadati</taxon>
        <taxon>Bacteroidota</taxon>
        <taxon>Cytophagia</taxon>
        <taxon>Cytophagales</taxon>
        <taxon>Cyclobacteriaceae</taxon>
        <taxon>Algoriphagus</taxon>
    </lineage>
</organism>
<dbReference type="OrthoDB" id="7778993at2"/>
<protein>
    <submittedName>
        <fullName evidence="1">Uncharacterized protein</fullName>
    </submittedName>
</protein>
<dbReference type="RefSeq" id="WP_091698067.1">
    <property type="nucleotide sequence ID" value="NZ_FPBF01000010.1"/>
</dbReference>
<reference evidence="2" key="1">
    <citation type="submission" date="2016-10" db="EMBL/GenBank/DDBJ databases">
        <authorList>
            <person name="Varghese N."/>
            <person name="Submissions S."/>
        </authorList>
    </citation>
    <scope>NUCLEOTIDE SEQUENCE [LARGE SCALE GENOMIC DNA]</scope>
    <source>
        <strain evidence="2">DSM 23445</strain>
    </source>
</reference>
<accession>A0A1I7E4T9</accession>
<dbReference type="Proteomes" id="UP000199673">
    <property type="component" value="Unassembled WGS sequence"/>
</dbReference>
<evidence type="ECO:0000313" key="2">
    <source>
        <dbReference type="Proteomes" id="UP000199673"/>
    </source>
</evidence>
<dbReference type="InterPro" id="IPR036890">
    <property type="entry name" value="HATPase_C_sf"/>
</dbReference>
<proteinExistence type="predicted"/>
<sequence>MDIVIKSQSDYHKLFQIIEEGYQGAPITIHLYHRFLEPMDILILTEFIIFQLNQKVEINLWVDNLDVKGYLEAIGLFEFCSSNYHEPTELKEIASYSAMPLRRVNRETMNYYIGRTQMYFQTLCDRKDLGMLDITLSELINNVYDHSNSPIDCFVFCQYYPQKGQIKLAVGDLGFGIPKTVNNYLSNKGADTVSPYDAVKWALKLNRTTQSMPHNAGRGLDTVCSFVKVNQGSWKLFSDNVKMIGNGNKNIFFENPINNFIGTVIEITIIVNNLEELETMDVLDW</sequence>
<dbReference type="EMBL" id="FPBF01000010">
    <property type="protein sequence ID" value="SFU18925.1"/>
    <property type="molecule type" value="Genomic_DNA"/>
</dbReference>
<evidence type="ECO:0000313" key="1">
    <source>
        <dbReference type="EMBL" id="SFU18925.1"/>
    </source>
</evidence>
<dbReference type="STRING" id="305507.SAMN04489724_0064"/>
<dbReference type="AlphaFoldDB" id="A0A1I7E4T9"/>
<keyword evidence="2" id="KW-1185">Reference proteome</keyword>